<evidence type="ECO:0000256" key="2">
    <source>
        <dbReference type="ARBA" id="ARBA00023002"/>
    </source>
</evidence>
<dbReference type="Gene3D" id="3.50.50.60">
    <property type="entry name" value="FAD/NAD(P)-binding domain"/>
    <property type="match status" value="2"/>
</dbReference>
<accession>A0A1H9L7B9</accession>
<organism evidence="4 5">
    <name type="scientific">Pedobacter rhizosphaerae</name>
    <dbReference type="NCBI Taxonomy" id="390241"/>
    <lineage>
        <taxon>Bacteria</taxon>
        <taxon>Pseudomonadati</taxon>
        <taxon>Bacteroidota</taxon>
        <taxon>Sphingobacteriia</taxon>
        <taxon>Sphingobacteriales</taxon>
        <taxon>Sphingobacteriaceae</taxon>
        <taxon>Pedobacter</taxon>
    </lineage>
</organism>
<dbReference type="OrthoDB" id="9806179at2"/>
<reference evidence="4 5" key="1">
    <citation type="submission" date="2016-10" db="EMBL/GenBank/DDBJ databases">
        <authorList>
            <person name="de Groot N.N."/>
        </authorList>
    </citation>
    <scope>NUCLEOTIDE SEQUENCE [LARGE SCALE GENOMIC DNA]</scope>
    <source>
        <strain evidence="4 5">DSM 18610</strain>
    </source>
</reference>
<dbReference type="PRINTS" id="PR00368">
    <property type="entry name" value="FADPNR"/>
</dbReference>
<dbReference type="Proteomes" id="UP000199572">
    <property type="component" value="Unassembled WGS sequence"/>
</dbReference>
<sequence length="298" mass="32736">MDFEVIIIGGSYAGLSAGLALGRALRKVLIIDNRKPCNAQTPYSHNFLTHDGKKPHEIAEVAKAEVLKYATVSFVDGEVIAAQKNGDLFQVKTTEGGEFTARRILLAAGLKDVMPDIKNFAKCWGISVIHCPYCHGYEVRGERIALMMNGEMAFEMAKMLHHWNKDLTLLTNGKSTLTEEQTQKLRVNSISILEDEVVEIEEEDGQLSHIVFKSLPKLPVKALYARPTLVQHANVYQDLGCELTETGIIKVNEQYQTTVSGVYAAGDCASALRGLSTVTAAGTVAAVMMNREMISEDF</sequence>
<dbReference type="STRING" id="390241.SAMN04488023_10416"/>
<dbReference type="PANTHER" id="PTHR48105">
    <property type="entry name" value="THIOREDOXIN REDUCTASE 1-RELATED-RELATED"/>
    <property type="match status" value="1"/>
</dbReference>
<name>A0A1H9L7B9_9SPHI</name>
<evidence type="ECO:0000259" key="3">
    <source>
        <dbReference type="Pfam" id="PF07992"/>
    </source>
</evidence>
<dbReference type="AlphaFoldDB" id="A0A1H9L7B9"/>
<evidence type="ECO:0000313" key="5">
    <source>
        <dbReference type="Proteomes" id="UP000199572"/>
    </source>
</evidence>
<gene>
    <name evidence="4" type="ORF">SAMN04488023_10416</name>
</gene>
<dbReference type="InterPro" id="IPR036188">
    <property type="entry name" value="FAD/NAD-bd_sf"/>
</dbReference>
<dbReference type="RefSeq" id="WP_090881712.1">
    <property type="nucleotide sequence ID" value="NZ_FOGG01000004.1"/>
</dbReference>
<evidence type="ECO:0000256" key="1">
    <source>
        <dbReference type="ARBA" id="ARBA00022630"/>
    </source>
</evidence>
<keyword evidence="5" id="KW-1185">Reference proteome</keyword>
<feature type="domain" description="FAD/NAD(P)-binding" evidence="3">
    <location>
        <begin position="4"/>
        <end position="281"/>
    </location>
</feature>
<keyword evidence="2" id="KW-0560">Oxidoreductase</keyword>
<dbReference type="InterPro" id="IPR050097">
    <property type="entry name" value="Ferredoxin-NADP_redctase_2"/>
</dbReference>
<evidence type="ECO:0000313" key="4">
    <source>
        <dbReference type="EMBL" id="SER07057.1"/>
    </source>
</evidence>
<dbReference type="Pfam" id="PF07992">
    <property type="entry name" value="Pyr_redox_2"/>
    <property type="match status" value="1"/>
</dbReference>
<keyword evidence="1" id="KW-0285">Flavoprotein</keyword>
<dbReference type="GO" id="GO:0016491">
    <property type="term" value="F:oxidoreductase activity"/>
    <property type="evidence" value="ECO:0007669"/>
    <property type="project" value="UniProtKB-KW"/>
</dbReference>
<protein>
    <submittedName>
        <fullName evidence="4">Thioredoxin reductase</fullName>
    </submittedName>
</protein>
<proteinExistence type="predicted"/>
<dbReference type="InterPro" id="IPR023753">
    <property type="entry name" value="FAD/NAD-binding_dom"/>
</dbReference>
<dbReference type="SUPFAM" id="SSF51905">
    <property type="entry name" value="FAD/NAD(P)-binding domain"/>
    <property type="match status" value="1"/>
</dbReference>
<dbReference type="EMBL" id="FOGG01000004">
    <property type="protein sequence ID" value="SER07057.1"/>
    <property type="molecule type" value="Genomic_DNA"/>
</dbReference>
<dbReference type="PRINTS" id="PR00469">
    <property type="entry name" value="PNDRDTASEII"/>
</dbReference>